<evidence type="ECO:0000313" key="1">
    <source>
        <dbReference type="EMBL" id="GBL63430.1"/>
    </source>
</evidence>
<keyword evidence="2" id="KW-1185">Reference proteome</keyword>
<evidence type="ECO:0000313" key="2">
    <source>
        <dbReference type="Proteomes" id="UP000499080"/>
    </source>
</evidence>
<name>A0A4Y1ZQR0_ARAVE</name>
<gene>
    <name evidence="1" type="ORF">AVEN_168458_1</name>
</gene>
<accession>A0A4Y1ZQR0</accession>
<dbReference type="Proteomes" id="UP000499080">
    <property type="component" value="Unassembled WGS sequence"/>
</dbReference>
<organism evidence="1 2">
    <name type="scientific">Araneus ventricosus</name>
    <name type="common">Orbweaver spider</name>
    <name type="synonym">Epeira ventricosa</name>
    <dbReference type="NCBI Taxonomy" id="182803"/>
    <lineage>
        <taxon>Eukaryota</taxon>
        <taxon>Metazoa</taxon>
        <taxon>Ecdysozoa</taxon>
        <taxon>Arthropoda</taxon>
        <taxon>Chelicerata</taxon>
        <taxon>Arachnida</taxon>
        <taxon>Araneae</taxon>
        <taxon>Araneomorphae</taxon>
        <taxon>Entelegynae</taxon>
        <taxon>Araneoidea</taxon>
        <taxon>Araneidae</taxon>
        <taxon>Araneus</taxon>
    </lineage>
</organism>
<proteinExistence type="predicted"/>
<feature type="non-terminal residue" evidence="1">
    <location>
        <position position="1"/>
    </location>
</feature>
<protein>
    <submittedName>
        <fullName evidence="1">Uncharacterized protein</fullName>
    </submittedName>
</protein>
<comment type="caution">
    <text evidence="1">The sequence shown here is derived from an EMBL/GenBank/DDBJ whole genome shotgun (WGS) entry which is preliminary data.</text>
</comment>
<reference evidence="1 2" key="1">
    <citation type="journal article" date="2019" name="Sci. Rep.">
        <title>Orb-weaving spider Araneus ventricosus genome elucidates the spidroin gene catalogue.</title>
        <authorList>
            <person name="Kono N."/>
            <person name="Nakamura H."/>
            <person name="Ohtoshi R."/>
            <person name="Moran D.A.P."/>
            <person name="Shinohara A."/>
            <person name="Yoshida Y."/>
            <person name="Fujiwara M."/>
            <person name="Mori M."/>
            <person name="Tomita M."/>
            <person name="Arakawa K."/>
        </authorList>
    </citation>
    <scope>NUCLEOTIDE SEQUENCE [LARGE SCALE GENOMIC DNA]</scope>
</reference>
<dbReference type="EMBL" id="BGPR01076958">
    <property type="protein sequence ID" value="GBL63430.1"/>
    <property type="molecule type" value="Genomic_DNA"/>
</dbReference>
<dbReference type="AlphaFoldDB" id="A0A4Y1ZQR0"/>
<sequence>IHYPRLNALLTTRGYYTIRPSDTTALNTYPEPSDASRLASVSTTFGYAYPRLREYTIHDYSDTLLTAREYALSTASTLSTTASNTLYLTRGYTIRMPYPHCNLSTTFRYTVHGLRILYDRGYAITAGYTIGDPRIALSALAGYAITAFGYTIHIARYTIRDLRIRISADTHPRPSRTLSTFRYCPRLLYPRYEYTIRDLQCILTAADTLSGLQYCPRPSDTIHGPQIPHYYDGFGYYPHYADTLSATECVSRRLRIHNPRPQMHFNHDGFGYRFVFTITLSRMHVTTFRIRYPRPADTYPRPLDTLSVRECTNPRPSHALSTTFRYYPHD</sequence>